<feature type="signal peptide" evidence="5">
    <location>
        <begin position="1"/>
        <end position="24"/>
    </location>
</feature>
<keyword evidence="3" id="KW-0378">Hydrolase</keyword>
<dbReference type="Pfam" id="PF00657">
    <property type="entry name" value="Lipase_GDSL"/>
    <property type="match status" value="1"/>
</dbReference>
<dbReference type="SUPFAM" id="SSF52266">
    <property type="entry name" value="SGNH hydrolase"/>
    <property type="match status" value="1"/>
</dbReference>
<dbReference type="Gene3D" id="3.40.50.1110">
    <property type="entry name" value="SGNH hydrolase"/>
    <property type="match status" value="1"/>
</dbReference>
<gene>
    <name evidence="6" type="ORF">RJ640_007768</name>
</gene>
<organism evidence="6 7">
    <name type="scientific">Escallonia rubra</name>
    <dbReference type="NCBI Taxonomy" id="112253"/>
    <lineage>
        <taxon>Eukaryota</taxon>
        <taxon>Viridiplantae</taxon>
        <taxon>Streptophyta</taxon>
        <taxon>Embryophyta</taxon>
        <taxon>Tracheophyta</taxon>
        <taxon>Spermatophyta</taxon>
        <taxon>Magnoliopsida</taxon>
        <taxon>eudicotyledons</taxon>
        <taxon>Gunneridae</taxon>
        <taxon>Pentapetalae</taxon>
        <taxon>asterids</taxon>
        <taxon>campanulids</taxon>
        <taxon>Escalloniales</taxon>
        <taxon>Escalloniaceae</taxon>
        <taxon>Escallonia</taxon>
    </lineage>
</organism>
<sequence>MAATATRVLFFLALVISSFALSHARLAKFVPPALLGRNGLRRCKFDKIYQFGDSISDTGNLIRESTGGARTPFARPPYGETFFKNATGRCSNGMLMIDYIAGLPLLNPYEGAGANFRHGVNFAVAGSTALSFQALAAKDIASPVTNSSLDVQLDWMSRHLSSVCHSNKDCAKKLKHSLFMVGEIGGNDYNYAFLQRKGVEEVKKMVPDVVSAIQNAVRRVIQDGAVHVVVPGNFPIGCLPIYLTTFQSNISAAYDDHHCVKDLNNFAMYHNELLQQAIHELKQEHPHATILYGDYYNAFQWLYSHAQYLGFDPATKQKACCGTGGDYDFSIMNMCGGPEVPVCADPSRHISWDGIHLTHEAYRRMAAWLIHNIIPGLKCLYSVRL</sequence>
<comment type="caution">
    <text evidence="6">The sequence shown here is derived from an EMBL/GenBank/DDBJ whole genome shotgun (WGS) entry which is preliminary data.</text>
</comment>
<comment type="similarity">
    <text evidence="1">Belongs to the 'GDSL' lipolytic enzyme family.</text>
</comment>
<protein>
    <submittedName>
        <fullName evidence="6">Uncharacterized protein</fullName>
    </submittedName>
</protein>
<evidence type="ECO:0000256" key="1">
    <source>
        <dbReference type="ARBA" id="ARBA00008668"/>
    </source>
</evidence>
<reference evidence="6" key="1">
    <citation type="submission" date="2022-12" db="EMBL/GenBank/DDBJ databases">
        <title>Draft genome assemblies for two species of Escallonia (Escalloniales).</title>
        <authorList>
            <person name="Chanderbali A."/>
            <person name="Dervinis C."/>
            <person name="Anghel I."/>
            <person name="Soltis D."/>
            <person name="Soltis P."/>
            <person name="Zapata F."/>
        </authorList>
    </citation>
    <scope>NUCLEOTIDE SEQUENCE</scope>
    <source>
        <strain evidence="6">UCBG92.1500</strain>
        <tissue evidence="6">Leaf</tissue>
    </source>
</reference>
<proteinExistence type="inferred from homology"/>
<accession>A0AA88R4H0</accession>
<feature type="chain" id="PRO_5041729632" evidence="5">
    <location>
        <begin position="25"/>
        <end position="385"/>
    </location>
</feature>
<dbReference type="InterPro" id="IPR001087">
    <property type="entry name" value="GDSL"/>
</dbReference>
<dbReference type="PANTHER" id="PTHR22835">
    <property type="entry name" value="ZINC FINGER FYVE DOMAIN CONTAINING PROTEIN"/>
    <property type="match status" value="1"/>
</dbReference>
<dbReference type="EMBL" id="JAVXUO010002512">
    <property type="protein sequence ID" value="KAK2972596.1"/>
    <property type="molecule type" value="Genomic_DNA"/>
</dbReference>
<evidence type="ECO:0000256" key="5">
    <source>
        <dbReference type="SAM" id="SignalP"/>
    </source>
</evidence>
<keyword evidence="2 5" id="KW-0732">Signal</keyword>
<dbReference type="InterPro" id="IPR035669">
    <property type="entry name" value="SGNH_plant_lipase-like"/>
</dbReference>
<evidence type="ECO:0000256" key="4">
    <source>
        <dbReference type="ARBA" id="ARBA00023180"/>
    </source>
</evidence>
<dbReference type="Proteomes" id="UP001187471">
    <property type="component" value="Unassembled WGS sequence"/>
</dbReference>
<evidence type="ECO:0000313" key="7">
    <source>
        <dbReference type="Proteomes" id="UP001187471"/>
    </source>
</evidence>
<dbReference type="CDD" id="cd01837">
    <property type="entry name" value="SGNH_plant_lipase_like"/>
    <property type="match status" value="1"/>
</dbReference>
<evidence type="ECO:0000313" key="6">
    <source>
        <dbReference type="EMBL" id="KAK2972596.1"/>
    </source>
</evidence>
<dbReference type="AlphaFoldDB" id="A0AA88R4H0"/>
<dbReference type="PANTHER" id="PTHR22835:SF517">
    <property type="entry name" value="GDSL-LIKE LIPASE_ACYLHYDROLASE FAMILY PROTEIN, EXPRESSED"/>
    <property type="match status" value="1"/>
</dbReference>
<dbReference type="GO" id="GO:0016788">
    <property type="term" value="F:hydrolase activity, acting on ester bonds"/>
    <property type="evidence" value="ECO:0007669"/>
    <property type="project" value="InterPro"/>
</dbReference>
<keyword evidence="4" id="KW-0325">Glycoprotein</keyword>
<name>A0AA88R4H0_9ASTE</name>
<evidence type="ECO:0000256" key="3">
    <source>
        <dbReference type="ARBA" id="ARBA00022801"/>
    </source>
</evidence>
<keyword evidence="7" id="KW-1185">Reference proteome</keyword>
<evidence type="ECO:0000256" key="2">
    <source>
        <dbReference type="ARBA" id="ARBA00022729"/>
    </source>
</evidence>
<dbReference type="InterPro" id="IPR036514">
    <property type="entry name" value="SGNH_hydro_sf"/>
</dbReference>